<reference evidence="2 3" key="1">
    <citation type="submission" date="2024-04" db="EMBL/GenBank/DDBJ databases">
        <authorList>
            <person name="Fracassetti M."/>
        </authorList>
    </citation>
    <scope>NUCLEOTIDE SEQUENCE [LARGE SCALE GENOMIC DNA]</scope>
</reference>
<gene>
    <name evidence="2" type="ORF">LTRI10_LOCUS23676</name>
</gene>
<evidence type="ECO:0000256" key="1">
    <source>
        <dbReference type="SAM" id="SignalP"/>
    </source>
</evidence>
<name>A0AAV2E9E1_9ROSI</name>
<feature type="chain" id="PRO_5043359871" evidence="1">
    <location>
        <begin position="21"/>
        <end position="89"/>
    </location>
</feature>
<sequence length="89" mass="9400">MKSINHTLVFILLTFFIVTGDGVGSTAAMRTEGGVACLAGKIKVKECDPQVCPLQCQKKYGAVGISGECIGDYCTCYALCQGPPPRGRL</sequence>
<proteinExistence type="predicted"/>
<feature type="signal peptide" evidence="1">
    <location>
        <begin position="1"/>
        <end position="20"/>
    </location>
</feature>
<evidence type="ECO:0000313" key="3">
    <source>
        <dbReference type="Proteomes" id="UP001497516"/>
    </source>
</evidence>
<evidence type="ECO:0000313" key="2">
    <source>
        <dbReference type="EMBL" id="CAL1382348.1"/>
    </source>
</evidence>
<keyword evidence="3" id="KW-1185">Reference proteome</keyword>
<keyword evidence="1" id="KW-0732">Signal</keyword>
<organism evidence="2 3">
    <name type="scientific">Linum trigynum</name>
    <dbReference type="NCBI Taxonomy" id="586398"/>
    <lineage>
        <taxon>Eukaryota</taxon>
        <taxon>Viridiplantae</taxon>
        <taxon>Streptophyta</taxon>
        <taxon>Embryophyta</taxon>
        <taxon>Tracheophyta</taxon>
        <taxon>Spermatophyta</taxon>
        <taxon>Magnoliopsida</taxon>
        <taxon>eudicotyledons</taxon>
        <taxon>Gunneridae</taxon>
        <taxon>Pentapetalae</taxon>
        <taxon>rosids</taxon>
        <taxon>fabids</taxon>
        <taxon>Malpighiales</taxon>
        <taxon>Linaceae</taxon>
        <taxon>Linum</taxon>
    </lineage>
</organism>
<dbReference type="AlphaFoldDB" id="A0AAV2E9E1"/>
<protein>
    <submittedName>
        <fullName evidence="2">Uncharacterized protein</fullName>
    </submittedName>
</protein>
<dbReference type="Proteomes" id="UP001497516">
    <property type="component" value="Chromosome 4"/>
</dbReference>
<accession>A0AAV2E9E1</accession>
<dbReference type="EMBL" id="OZ034817">
    <property type="protein sequence ID" value="CAL1382348.1"/>
    <property type="molecule type" value="Genomic_DNA"/>
</dbReference>